<dbReference type="SUPFAM" id="SSF47090">
    <property type="entry name" value="PGBD-like"/>
    <property type="match status" value="1"/>
</dbReference>
<sequence>MRFNPTALKAAAVATLAAATLGGALAAPASAAPGVPTISVGSKSTHGVWCVQKAVNNWAERTGHGRPLGEDGVFGAGTKAWVVKFQVASGLNNDGKVGPQTGKSILDNAGGYRNYCWTYVPSPN</sequence>
<evidence type="ECO:0000313" key="4">
    <source>
        <dbReference type="Proteomes" id="UP000271554"/>
    </source>
</evidence>
<reference evidence="3 4" key="1">
    <citation type="submission" date="2018-10" db="EMBL/GenBank/DDBJ databases">
        <title>Relationship between Morphology and Antimicrobial Activity in Streptomyces.</title>
        <authorList>
            <person name="Kang H.J."/>
            <person name="Kim S.B."/>
        </authorList>
    </citation>
    <scope>NUCLEOTIDE SEQUENCE [LARGE SCALE GENOMIC DNA]</scope>
    <source>
        <strain evidence="3 4">BH38</strain>
    </source>
</reference>
<keyword evidence="4" id="KW-1185">Reference proteome</keyword>
<dbReference type="Proteomes" id="UP000271554">
    <property type="component" value="Chromosome"/>
</dbReference>
<feature type="domain" description="Peptidoglycan binding-like" evidence="2">
    <location>
        <begin position="68"/>
        <end position="101"/>
    </location>
</feature>
<dbReference type="RefSeq" id="WP_120719944.1">
    <property type="nucleotide sequence ID" value="NZ_CP032698.1"/>
</dbReference>
<name>A0A387H5P7_9ACTN</name>
<dbReference type="EMBL" id="CP032698">
    <property type="protein sequence ID" value="AYG78734.1"/>
    <property type="molecule type" value="Genomic_DNA"/>
</dbReference>
<protein>
    <recommendedName>
        <fullName evidence="2">Peptidoglycan binding-like domain-containing protein</fullName>
    </recommendedName>
</protein>
<evidence type="ECO:0000313" key="3">
    <source>
        <dbReference type="EMBL" id="AYG78734.1"/>
    </source>
</evidence>
<organism evidence="3 4">
    <name type="scientific">Streptomyces hundungensis</name>
    <dbReference type="NCBI Taxonomy" id="1077946"/>
    <lineage>
        <taxon>Bacteria</taxon>
        <taxon>Bacillati</taxon>
        <taxon>Actinomycetota</taxon>
        <taxon>Actinomycetes</taxon>
        <taxon>Kitasatosporales</taxon>
        <taxon>Streptomycetaceae</taxon>
        <taxon>Streptomyces</taxon>
    </lineage>
</organism>
<dbReference type="InterPro" id="IPR002477">
    <property type="entry name" value="Peptidoglycan-bd-like"/>
</dbReference>
<dbReference type="OrthoDB" id="4337990at2"/>
<feature type="chain" id="PRO_5017393253" description="Peptidoglycan binding-like domain-containing protein" evidence="1">
    <location>
        <begin position="27"/>
        <end position="124"/>
    </location>
</feature>
<accession>A0A387H5P7</accession>
<dbReference type="Gene3D" id="1.10.101.10">
    <property type="entry name" value="PGBD-like superfamily/PGBD"/>
    <property type="match status" value="1"/>
</dbReference>
<dbReference type="AlphaFoldDB" id="A0A387H5P7"/>
<proteinExistence type="predicted"/>
<keyword evidence="1" id="KW-0732">Signal</keyword>
<dbReference type="Pfam" id="PF01471">
    <property type="entry name" value="PG_binding_1"/>
    <property type="match status" value="1"/>
</dbReference>
<dbReference type="InterPro" id="IPR036366">
    <property type="entry name" value="PGBDSf"/>
</dbReference>
<feature type="signal peptide" evidence="1">
    <location>
        <begin position="1"/>
        <end position="26"/>
    </location>
</feature>
<evidence type="ECO:0000259" key="2">
    <source>
        <dbReference type="Pfam" id="PF01471"/>
    </source>
</evidence>
<dbReference type="KEGG" id="shun:DWB77_00842"/>
<dbReference type="InterPro" id="IPR036365">
    <property type="entry name" value="PGBD-like_sf"/>
</dbReference>
<evidence type="ECO:0000256" key="1">
    <source>
        <dbReference type="SAM" id="SignalP"/>
    </source>
</evidence>
<gene>
    <name evidence="3" type="ORF">DWB77_00842</name>
</gene>